<organism evidence="1 2">
    <name type="scientific">Mangrovivirga cuniculi</name>
    <dbReference type="NCBI Taxonomy" id="2715131"/>
    <lineage>
        <taxon>Bacteria</taxon>
        <taxon>Pseudomonadati</taxon>
        <taxon>Bacteroidota</taxon>
        <taxon>Cytophagia</taxon>
        <taxon>Cytophagales</taxon>
        <taxon>Mangrovivirgaceae</taxon>
        <taxon>Mangrovivirga</taxon>
    </lineage>
</organism>
<protein>
    <recommendedName>
        <fullName evidence="3">Methyltransferase domain-containing protein</fullName>
    </recommendedName>
</protein>
<evidence type="ECO:0000313" key="1">
    <source>
        <dbReference type="EMBL" id="QCK13818.1"/>
    </source>
</evidence>
<reference evidence="1 2" key="1">
    <citation type="submission" date="2018-04" db="EMBL/GenBank/DDBJ databases">
        <title>Complete genome uncultured novel isolate.</title>
        <authorList>
            <person name="Merlino G."/>
        </authorList>
    </citation>
    <scope>NUCLEOTIDE SEQUENCE [LARGE SCALE GENOMIC DNA]</scope>
    <source>
        <strain evidence="2">R1DC9</strain>
    </source>
</reference>
<evidence type="ECO:0008006" key="3">
    <source>
        <dbReference type="Google" id="ProtNLM"/>
    </source>
</evidence>
<sequence length="208" mass="24099">MDKVINSYDKIASFYDQLGQLVFNGALKKAQVELLNGYKGKNILIIGAGTGSALKDFEADQFESIDLLDISEQMHDRFFDTGISKSPNINYFLKDGRIPDLQKHYELIMFPFFLDQFDEEEIRKILISYRSTQSKFDDLAIIDFTKPKKFKHKVIAKIMLYFFRITTGYTLNKIPSIFKVSDEILSDAKKKEKHYYGSFIKSSVYSCI</sequence>
<dbReference type="InterPro" id="IPR029063">
    <property type="entry name" value="SAM-dependent_MTases_sf"/>
</dbReference>
<evidence type="ECO:0000313" key="2">
    <source>
        <dbReference type="Proteomes" id="UP000298616"/>
    </source>
</evidence>
<dbReference type="AlphaFoldDB" id="A0A4D7K336"/>
<accession>A0A4D7K336</accession>
<dbReference type="OrthoDB" id="836632at2"/>
<dbReference type="RefSeq" id="WP_137089412.1">
    <property type="nucleotide sequence ID" value="NZ_CP028923.1"/>
</dbReference>
<proteinExistence type="predicted"/>
<dbReference type="SUPFAM" id="SSF53335">
    <property type="entry name" value="S-adenosyl-L-methionine-dependent methyltransferases"/>
    <property type="match status" value="1"/>
</dbReference>
<name>A0A4D7K336_9BACT</name>
<dbReference type="KEGG" id="fpf:DCC35_03105"/>
<gene>
    <name evidence="1" type="ORF">DCC35_03105</name>
</gene>
<keyword evidence="2" id="KW-1185">Reference proteome</keyword>
<dbReference type="EMBL" id="CP028923">
    <property type="protein sequence ID" value="QCK13818.1"/>
    <property type="molecule type" value="Genomic_DNA"/>
</dbReference>
<dbReference type="Gene3D" id="3.40.50.150">
    <property type="entry name" value="Vaccinia Virus protein VP39"/>
    <property type="match status" value="1"/>
</dbReference>
<dbReference type="Proteomes" id="UP000298616">
    <property type="component" value="Chromosome"/>
</dbReference>